<keyword evidence="5" id="KW-1185">Reference proteome</keyword>
<dbReference type="PANTHER" id="PTHR43741:SF4">
    <property type="entry name" value="FMN-DEPENDENT NADH:QUINONE OXIDOREDUCTASE"/>
    <property type="match status" value="1"/>
</dbReference>
<evidence type="ECO:0000259" key="1">
    <source>
        <dbReference type="Pfam" id="PF03358"/>
    </source>
</evidence>
<evidence type="ECO:0000313" key="2">
    <source>
        <dbReference type="EMBL" id="CUO75016.1"/>
    </source>
</evidence>
<dbReference type="InterPro" id="IPR029039">
    <property type="entry name" value="Flavoprotein-like_sf"/>
</dbReference>
<reference evidence="3" key="2">
    <citation type="submission" date="2022-08" db="EMBL/GenBank/DDBJ databases">
        <title>Genome Sequencing of Bacteroides fragilis Group Isolates with Nanopore Technology.</title>
        <authorList>
            <person name="Tisza M.J."/>
            <person name="Smith D."/>
            <person name="Dekker J.P."/>
        </authorList>
    </citation>
    <scope>NUCLEOTIDE SEQUENCE</scope>
    <source>
        <strain evidence="3">BFG-527</strain>
    </source>
</reference>
<dbReference type="EMBL" id="CZAE01000003">
    <property type="protein sequence ID" value="CUO75016.1"/>
    <property type="molecule type" value="Genomic_DNA"/>
</dbReference>
<organism evidence="2 4">
    <name type="scientific">Bacteroides faecis</name>
    <dbReference type="NCBI Taxonomy" id="674529"/>
    <lineage>
        <taxon>Bacteria</taxon>
        <taxon>Pseudomonadati</taxon>
        <taxon>Bacteroidota</taxon>
        <taxon>Bacteroidia</taxon>
        <taxon>Bacteroidales</taxon>
        <taxon>Bacteroidaceae</taxon>
        <taxon>Bacteroides</taxon>
    </lineage>
</organism>
<dbReference type="Proteomes" id="UP001060104">
    <property type="component" value="Chromosome"/>
</dbReference>
<dbReference type="InterPro" id="IPR005025">
    <property type="entry name" value="FMN_Rdtase-like_dom"/>
</dbReference>
<dbReference type="Gene3D" id="3.40.50.360">
    <property type="match status" value="1"/>
</dbReference>
<protein>
    <submittedName>
        <fullName evidence="3">Flavodoxin family protein</fullName>
    </submittedName>
    <submittedName>
        <fullName evidence="2">Iron-sulfur flavoprotein</fullName>
        <ecNumber evidence="2">1.-.-.-</ecNumber>
    </submittedName>
</protein>
<dbReference type="EMBL" id="CP103141">
    <property type="protein sequence ID" value="UVQ73963.1"/>
    <property type="molecule type" value="Genomic_DNA"/>
</dbReference>
<dbReference type="GeneID" id="69591145"/>
<proteinExistence type="predicted"/>
<keyword evidence="2" id="KW-0560">Oxidoreductase</keyword>
<gene>
    <name evidence="2" type="primary">ywqN</name>
    <name evidence="2" type="ORF">ERS852461_01023</name>
    <name evidence="3" type="ORF">NXY30_23695</name>
</gene>
<dbReference type="GO" id="GO:0016491">
    <property type="term" value="F:oxidoreductase activity"/>
    <property type="evidence" value="ECO:0007669"/>
    <property type="project" value="UniProtKB-KW"/>
</dbReference>
<dbReference type="Pfam" id="PF03358">
    <property type="entry name" value="FMN_red"/>
    <property type="match status" value="1"/>
</dbReference>
<accession>A0A174HND3</accession>
<dbReference type="InterPro" id="IPR050104">
    <property type="entry name" value="FMN-dep_NADH:Q_OxRdtase_AzoR1"/>
</dbReference>
<dbReference type="PANTHER" id="PTHR43741">
    <property type="entry name" value="FMN-DEPENDENT NADH-AZOREDUCTASE 1"/>
    <property type="match status" value="1"/>
</dbReference>
<dbReference type="Proteomes" id="UP000095606">
    <property type="component" value="Unassembled WGS sequence"/>
</dbReference>
<dbReference type="RefSeq" id="WP_055268986.1">
    <property type="nucleotide sequence ID" value="NZ_CABMFH010000015.1"/>
</dbReference>
<accession>A0A3E5G9B1</accession>
<evidence type="ECO:0000313" key="4">
    <source>
        <dbReference type="Proteomes" id="UP000095606"/>
    </source>
</evidence>
<dbReference type="EC" id="1.-.-.-" evidence="2"/>
<evidence type="ECO:0000313" key="5">
    <source>
        <dbReference type="Proteomes" id="UP001060104"/>
    </source>
</evidence>
<name>A0A174HND3_9BACE</name>
<evidence type="ECO:0000313" key="3">
    <source>
        <dbReference type="EMBL" id="UVQ73963.1"/>
    </source>
</evidence>
<feature type="domain" description="NADPH-dependent FMN reductase-like" evidence="1">
    <location>
        <begin position="4"/>
        <end position="122"/>
    </location>
</feature>
<dbReference type="AlphaFoldDB" id="A0A174HND3"/>
<dbReference type="SUPFAM" id="SSF52218">
    <property type="entry name" value="Flavoproteins"/>
    <property type="match status" value="1"/>
</dbReference>
<reference evidence="2 4" key="1">
    <citation type="submission" date="2015-09" db="EMBL/GenBank/DDBJ databases">
        <authorList>
            <consortium name="Pathogen Informatics"/>
        </authorList>
    </citation>
    <scope>NUCLEOTIDE SEQUENCE [LARGE SCALE GENOMIC DNA]</scope>
    <source>
        <strain evidence="2 4">2789STDY5834846</strain>
    </source>
</reference>
<sequence>MSKKVLIISSSPRKGGNSDLLCDGFEKGALEAGNEVEKIFLKDKTVHPCTGCSVCSMYGKSCPQKDDAAEIVEKMIVADVIVMATPVYFYTMCGQMKIMIDRCCARYTEITNKEFYFIIAAAENDKSMMERTIDGFRGFLDCLENPQEKGVIYGIGAWKVGEIKDTPYLQEAYEMGKLV</sequence>